<accession>A0A427XDW9</accession>
<keyword evidence="5 6" id="KW-0663">Pyridoxal phosphate</keyword>
<evidence type="ECO:0000256" key="2">
    <source>
        <dbReference type="ARBA" id="ARBA00008954"/>
    </source>
</evidence>
<keyword evidence="3" id="KW-0032">Aminotransferase</keyword>
<dbReference type="GO" id="GO:0042802">
    <property type="term" value="F:identical protein binding"/>
    <property type="evidence" value="ECO:0007669"/>
    <property type="project" value="TreeGrafter"/>
</dbReference>
<dbReference type="CDD" id="cd00610">
    <property type="entry name" value="OAT_like"/>
    <property type="match status" value="1"/>
</dbReference>
<dbReference type="STRING" id="105984.A0A427XDW9"/>
<sequence length="464" mass="49727">MISTTAAHIPELTTKLAATSSATAELQATADRHITKALGRLRNHVFKEGKGLNVLTSDGRQLLDFTSGIGVTSLGHCHPDVTTAIIAQAQSIVHVQCAIALSEPYVQLVESLLTMMPDPSLDSFFFWNSGSEAIEAAVKVARSKTGRNNIIVMQGSYHGRTNGAAGLTRSKTNFFAGTGPLMPCVYTTSFPYWHSLGLCKDTSEEELVQRAILDVENVLRQQSAPEDTAAIFLEPVLGEGGYIPAPAAYVQHLRKLCTQHGILLVVDEIQTGFCRTGKVFAIEHSGVTPDIMVFAKGFANGMPLSGIVTSNEMMSAMPAGSLGGTYSGNAVACAAALATTRYMRSHDILGNVQTTSKKIMDGLKDMQADMANGGWIIEELMVAIEFKDPKSRLTSGNIHNVNLPAGLNKLVQDACYDRGLLTLTTSIYPVLRLIPALILSEEDVDSMLRLMKTAVAEVAKNALA</sequence>
<name>A0A427XDW9_9TREE</name>
<organism evidence="7 8">
    <name type="scientific">Apiotrichum porosum</name>
    <dbReference type="NCBI Taxonomy" id="105984"/>
    <lineage>
        <taxon>Eukaryota</taxon>
        <taxon>Fungi</taxon>
        <taxon>Dikarya</taxon>
        <taxon>Basidiomycota</taxon>
        <taxon>Agaricomycotina</taxon>
        <taxon>Tremellomycetes</taxon>
        <taxon>Trichosporonales</taxon>
        <taxon>Trichosporonaceae</taxon>
        <taxon>Apiotrichum</taxon>
    </lineage>
</organism>
<dbReference type="GO" id="GO:0008483">
    <property type="term" value="F:transaminase activity"/>
    <property type="evidence" value="ECO:0007669"/>
    <property type="project" value="UniProtKB-KW"/>
</dbReference>
<dbReference type="InterPro" id="IPR015421">
    <property type="entry name" value="PyrdxlP-dep_Trfase_major"/>
</dbReference>
<evidence type="ECO:0000256" key="4">
    <source>
        <dbReference type="ARBA" id="ARBA00022679"/>
    </source>
</evidence>
<dbReference type="InterPro" id="IPR015422">
    <property type="entry name" value="PyrdxlP-dep_Trfase_small"/>
</dbReference>
<evidence type="ECO:0000256" key="6">
    <source>
        <dbReference type="RuleBase" id="RU003560"/>
    </source>
</evidence>
<keyword evidence="8" id="KW-1185">Reference proteome</keyword>
<proteinExistence type="inferred from homology"/>
<dbReference type="AlphaFoldDB" id="A0A427XDW9"/>
<dbReference type="OrthoDB" id="10260828at2759"/>
<dbReference type="InterPro" id="IPR015424">
    <property type="entry name" value="PyrdxlP-dep_Trfase"/>
</dbReference>
<dbReference type="InterPro" id="IPR005814">
    <property type="entry name" value="Aminotrans_3"/>
</dbReference>
<dbReference type="InterPro" id="IPR050103">
    <property type="entry name" value="Class-III_PLP-dep_AT"/>
</dbReference>
<comment type="caution">
    <text evidence="7">The sequence shown here is derived from an EMBL/GenBank/DDBJ whole genome shotgun (WGS) entry which is preliminary data.</text>
</comment>
<comment type="cofactor">
    <cofactor evidence="1">
        <name>pyridoxal 5'-phosphate</name>
        <dbReference type="ChEBI" id="CHEBI:597326"/>
    </cofactor>
</comment>
<evidence type="ECO:0008006" key="9">
    <source>
        <dbReference type="Google" id="ProtNLM"/>
    </source>
</evidence>
<dbReference type="FunFam" id="3.40.640.10:FF:000013">
    <property type="entry name" value="4-aminobutyrate aminotransferase"/>
    <property type="match status" value="1"/>
</dbReference>
<dbReference type="Proteomes" id="UP000279236">
    <property type="component" value="Unassembled WGS sequence"/>
</dbReference>
<evidence type="ECO:0000256" key="3">
    <source>
        <dbReference type="ARBA" id="ARBA00022576"/>
    </source>
</evidence>
<evidence type="ECO:0000256" key="5">
    <source>
        <dbReference type="ARBA" id="ARBA00022898"/>
    </source>
</evidence>
<dbReference type="GO" id="GO:0030170">
    <property type="term" value="F:pyridoxal phosphate binding"/>
    <property type="evidence" value="ECO:0007669"/>
    <property type="project" value="InterPro"/>
</dbReference>
<dbReference type="Pfam" id="PF00202">
    <property type="entry name" value="Aminotran_3"/>
    <property type="match status" value="1"/>
</dbReference>
<dbReference type="Gene3D" id="3.40.640.10">
    <property type="entry name" value="Type I PLP-dependent aspartate aminotransferase-like (Major domain)"/>
    <property type="match status" value="1"/>
</dbReference>
<protein>
    <recommendedName>
        <fullName evidence="9">4-aminobutyrate transaminase</fullName>
    </recommendedName>
</protein>
<dbReference type="PIRSF" id="PIRSF000521">
    <property type="entry name" value="Transaminase_4ab_Lys_Orn"/>
    <property type="match status" value="1"/>
</dbReference>
<reference evidence="7 8" key="1">
    <citation type="submission" date="2018-11" db="EMBL/GenBank/DDBJ databases">
        <title>Genome sequence of Apiotrichum porosum DSM 27194.</title>
        <authorList>
            <person name="Aliyu H."/>
            <person name="Gorte O."/>
            <person name="Ochsenreither K."/>
        </authorList>
    </citation>
    <scope>NUCLEOTIDE SEQUENCE [LARGE SCALE GENOMIC DNA]</scope>
    <source>
        <strain evidence="7 8">DSM 27194</strain>
    </source>
</reference>
<dbReference type="RefSeq" id="XP_028472169.1">
    <property type="nucleotide sequence ID" value="XM_028619596.1"/>
</dbReference>
<evidence type="ECO:0000313" key="7">
    <source>
        <dbReference type="EMBL" id="RSH77022.1"/>
    </source>
</evidence>
<dbReference type="PANTHER" id="PTHR11986:SF79">
    <property type="entry name" value="ACETYLORNITHINE AMINOTRANSFERASE, MITOCHONDRIAL"/>
    <property type="match status" value="1"/>
</dbReference>
<dbReference type="GeneID" id="39588506"/>
<keyword evidence="4" id="KW-0808">Transferase</keyword>
<gene>
    <name evidence="7" type="ORF">EHS24_003963</name>
</gene>
<dbReference type="Gene3D" id="3.90.1150.10">
    <property type="entry name" value="Aspartate Aminotransferase, domain 1"/>
    <property type="match status" value="1"/>
</dbReference>
<dbReference type="InterPro" id="IPR049704">
    <property type="entry name" value="Aminotrans_3_PPA_site"/>
</dbReference>
<dbReference type="EMBL" id="RSCE01000019">
    <property type="protein sequence ID" value="RSH77022.1"/>
    <property type="molecule type" value="Genomic_DNA"/>
</dbReference>
<dbReference type="SUPFAM" id="SSF53383">
    <property type="entry name" value="PLP-dependent transferases"/>
    <property type="match status" value="1"/>
</dbReference>
<evidence type="ECO:0000256" key="1">
    <source>
        <dbReference type="ARBA" id="ARBA00001933"/>
    </source>
</evidence>
<comment type="similarity">
    <text evidence="2 6">Belongs to the class-III pyridoxal-phosphate-dependent aminotransferase family.</text>
</comment>
<dbReference type="PANTHER" id="PTHR11986">
    <property type="entry name" value="AMINOTRANSFERASE CLASS III"/>
    <property type="match status" value="1"/>
</dbReference>
<evidence type="ECO:0000313" key="8">
    <source>
        <dbReference type="Proteomes" id="UP000279236"/>
    </source>
</evidence>
<dbReference type="PROSITE" id="PS00600">
    <property type="entry name" value="AA_TRANSFER_CLASS_3"/>
    <property type="match status" value="1"/>
</dbReference>